<dbReference type="EMBL" id="GBXM01032875">
    <property type="protein sequence ID" value="JAH75702.1"/>
    <property type="molecule type" value="Transcribed_RNA"/>
</dbReference>
<sequence length="24" mass="2562">MASVGADFCFVPALRHLILLISST</sequence>
<reference evidence="1" key="1">
    <citation type="submission" date="2014-11" db="EMBL/GenBank/DDBJ databases">
        <authorList>
            <person name="Amaro Gonzalez C."/>
        </authorList>
    </citation>
    <scope>NUCLEOTIDE SEQUENCE</scope>
</reference>
<reference evidence="1" key="2">
    <citation type="journal article" date="2015" name="Fish Shellfish Immunol.">
        <title>Early steps in the European eel (Anguilla anguilla)-Vibrio vulnificus interaction in the gills: Role of the RtxA13 toxin.</title>
        <authorList>
            <person name="Callol A."/>
            <person name="Pajuelo D."/>
            <person name="Ebbesson L."/>
            <person name="Teles M."/>
            <person name="MacKenzie S."/>
            <person name="Amaro C."/>
        </authorList>
    </citation>
    <scope>NUCLEOTIDE SEQUENCE</scope>
</reference>
<dbReference type="AlphaFoldDB" id="A0A0E9VCA9"/>
<name>A0A0E9VCA9_ANGAN</name>
<evidence type="ECO:0000313" key="1">
    <source>
        <dbReference type="EMBL" id="JAH75702.1"/>
    </source>
</evidence>
<accession>A0A0E9VCA9</accession>
<proteinExistence type="predicted"/>
<organism evidence="1">
    <name type="scientific">Anguilla anguilla</name>
    <name type="common">European freshwater eel</name>
    <name type="synonym">Muraena anguilla</name>
    <dbReference type="NCBI Taxonomy" id="7936"/>
    <lineage>
        <taxon>Eukaryota</taxon>
        <taxon>Metazoa</taxon>
        <taxon>Chordata</taxon>
        <taxon>Craniata</taxon>
        <taxon>Vertebrata</taxon>
        <taxon>Euteleostomi</taxon>
        <taxon>Actinopterygii</taxon>
        <taxon>Neopterygii</taxon>
        <taxon>Teleostei</taxon>
        <taxon>Anguilliformes</taxon>
        <taxon>Anguillidae</taxon>
        <taxon>Anguilla</taxon>
    </lineage>
</organism>
<protein>
    <submittedName>
        <fullName evidence="1">Uncharacterized protein</fullName>
    </submittedName>
</protein>